<dbReference type="InterPro" id="IPR051008">
    <property type="entry name" value="Telomere_Capping_Maintenance"/>
</dbReference>
<dbReference type="RefSeq" id="WP_163713709.1">
    <property type="nucleotide sequence ID" value="NZ_BLKZ01000001.1"/>
</dbReference>
<protein>
    <submittedName>
        <fullName evidence="6">Uncharacterized protein</fullName>
    </submittedName>
</protein>
<dbReference type="PROSITE" id="PS50007">
    <property type="entry name" value="PIPLC_X_DOMAIN"/>
    <property type="match status" value="1"/>
</dbReference>
<feature type="chain" id="PRO_5039246936" evidence="5">
    <location>
        <begin position="24"/>
        <end position="489"/>
    </location>
</feature>
<proteinExistence type="predicted"/>
<keyword evidence="4" id="KW-0472">Membrane</keyword>
<keyword evidence="3" id="KW-1133">Transmembrane helix</keyword>
<dbReference type="Proteomes" id="UP000465360">
    <property type="component" value="Unassembled WGS sequence"/>
</dbReference>
<evidence type="ECO:0000256" key="2">
    <source>
        <dbReference type="ARBA" id="ARBA00022692"/>
    </source>
</evidence>
<gene>
    <name evidence="6" type="ORF">MBOU_31280</name>
</gene>
<reference evidence="6 7" key="1">
    <citation type="journal article" date="2019" name="Emerg. Microbes Infect.">
        <title>Comprehensive subspecies identification of 175 nontuberculous mycobacteria species based on 7547 genomic profiles.</title>
        <authorList>
            <person name="Matsumoto Y."/>
            <person name="Kinjo T."/>
            <person name="Motooka D."/>
            <person name="Nabeya D."/>
            <person name="Jung N."/>
            <person name="Uechi K."/>
            <person name="Horii T."/>
            <person name="Iida T."/>
            <person name="Fujita J."/>
            <person name="Nakamura S."/>
        </authorList>
    </citation>
    <scope>NUCLEOTIDE SEQUENCE [LARGE SCALE GENOMIC DNA]</scope>
    <source>
        <strain evidence="6 7">JCM 30725</strain>
    </source>
</reference>
<dbReference type="GO" id="GO:0016020">
    <property type="term" value="C:membrane"/>
    <property type="evidence" value="ECO:0007669"/>
    <property type="project" value="UniProtKB-SubCell"/>
</dbReference>
<organism evidence="6 7">
    <name type="scientific">Mycobacterium bourgelatii</name>
    <dbReference type="NCBI Taxonomy" id="1273442"/>
    <lineage>
        <taxon>Bacteria</taxon>
        <taxon>Bacillati</taxon>
        <taxon>Actinomycetota</taxon>
        <taxon>Actinomycetes</taxon>
        <taxon>Mycobacteriales</taxon>
        <taxon>Mycobacteriaceae</taxon>
        <taxon>Mycobacterium</taxon>
    </lineage>
</organism>
<evidence type="ECO:0000256" key="4">
    <source>
        <dbReference type="ARBA" id="ARBA00023136"/>
    </source>
</evidence>
<evidence type="ECO:0000256" key="5">
    <source>
        <dbReference type="SAM" id="SignalP"/>
    </source>
</evidence>
<accession>A0A7I9YQY7</accession>
<comment type="subcellular location">
    <subcellularLocation>
        <location evidence="1">Membrane</location>
    </subcellularLocation>
</comment>
<dbReference type="EMBL" id="BLKZ01000001">
    <property type="protein sequence ID" value="GFG91086.1"/>
    <property type="molecule type" value="Genomic_DNA"/>
</dbReference>
<dbReference type="PANTHER" id="PTHR35518:SF2">
    <property type="entry name" value="MAINTENANCE OF TELOMERE CAPPING PROTEIN 6"/>
    <property type="match status" value="1"/>
</dbReference>
<dbReference type="GO" id="GO:0006629">
    <property type="term" value="P:lipid metabolic process"/>
    <property type="evidence" value="ECO:0007669"/>
    <property type="project" value="InterPro"/>
</dbReference>
<evidence type="ECO:0000313" key="6">
    <source>
        <dbReference type="EMBL" id="GFG91086.1"/>
    </source>
</evidence>
<comment type="caution">
    <text evidence="6">The sequence shown here is derived from an EMBL/GenBank/DDBJ whole genome shotgun (WGS) entry which is preliminary data.</text>
</comment>
<dbReference type="Pfam" id="PF26178">
    <property type="entry name" value="PI-PLC_cat"/>
    <property type="match status" value="1"/>
</dbReference>
<name>A0A7I9YQY7_MYCBU</name>
<dbReference type="GO" id="GO:0008081">
    <property type="term" value="F:phosphoric diester hydrolase activity"/>
    <property type="evidence" value="ECO:0007669"/>
    <property type="project" value="InterPro"/>
</dbReference>
<evidence type="ECO:0000256" key="1">
    <source>
        <dbReference type="ARBA" id="ARBA00004370"/>
    </source>
</evidence>
<keyword evidence="2" id="KW-0812">Transmembrane</keyword>
<dbReference type="InterPro" id="IPR017946">
    <property type="entry name" value="PLC-like_Pdiesterase_TIM-brl"/>
</dbReference>
<evidence type="ECO:0000256" key="3">
    <source>
        <dbReference type="ARBA" id="ARBA00022989"/>
    </source>
</evidence>
<dbReference type="AlphaFoldDB" id="A0A7I9YQY7"/>
<sequence length="489" mass="51676">MPRVRWLHTAAVVTVSAVVISMAAPHGVAAPDGPPPPPNPPSPTAPCNAISPVAFPCVGVGKFADAVAAECRRVGIPDQKCVLPLAHKVTQAARDAYLQSWVHFAAEFQYTLGDSVPFRETEWIGTHNSFNSLAHEFTISHADSNQQLSLAQQLDVDVRSLELDLHFMPRIERLGAPGVTVCHGLSAQVGNLGCTVEPVLATVLPEIANWLNTPANADEVLLILVDNLMTNGKGDAQAVATLERELRRPDGSSLIYHPDLSLRAANGCVPFPLDDSRANVRATGARVVLVSSCVTAWAGTVFDWAGQEVQSGSTPGYQPYPACDATYPPSVYSSSVVRYFEDSTFVAALLNPTRPPNNPAALTPIKVQSMTNCGVNLFGLDQLLPEDGRIQATLWSWAPDEPRAGAGTCTLQGPDSRWVAAQCGDSHPAACQDGSGTWTVTPAAVTFAMAAAACAGLGSTFALPRTGNQNSRLHAVAEAVGGAWVAYTF</sequence>
<dbReference type="Gene3D" id="3.20.20.190">
    <property type="entry name" value="Phosphatidylinositol (PI) phosphodiesterase"/>
    <property type="match status" value="1"/>
</dbReference>
<evidence type="ECO:0000313" key="7">
    <source>
        <dbReference type="Proteomes" id="UP000465360"/>
    </source>
</evidence>
<keyword evidence="5" id="KW-0732">Signal</keyword>
<dbReference type="SUPFAM" id="SSF51695">
    <property type="entry name" value="PLC-like phosphodiesterases"/>
    <property type="match status" value="1"/>
</dbReference>
<dbReference type="PANTHER" id="PTHR35518">
    <property type="entry name" value="MAINTENANCE OF TELOMOERE CAPPING"/>
    <property type="match status" value="1"/>
</dbReference>
<keyword evidence="7" id="KW-1185">Reference proteome</keyword>
<feature type="signal peptide" evidence="5">
    <location>
        <begin position="1"/>
        <end position="23"/>
    </location>
</feature>